<accession>G0S3Q6</accession>
<evidence type="ECO:0000256" key="2">
    <source>
        <dbReference type="ARBA" id="ARBA00022448"/>
    </source>
</evidence>
<feature type="transmembrane region" description="Helical" evidence="7">
    <location>
        <begin position="475"/>
        <end position="498"/>
    </location>
</feature>
<dbReference type="OrthoDB" id="10021397at2759"/>
<feature type="transmembrane region" description="Helical" evidence="7">
    <location>
        <begin position="150"/>
        <end position="169"/>
    </location>
</feature>
<feature type="transmembrane region" description="Helical" evidence="7">
    <location>
        <begin position="280"/>
        <end position="300"/>
    </location>
</feature>
<dbReference type="PROSITE" id="PS50850">
    <property type="entry name" value="MFS"/>
    <property type="match status" value="1"/>
</dbReference>
<evidence type="ECO:0000256" key="7">
    <source>
        <dbReference type="SAM" id="Phobius"/>
    </source>
</evidence>
<evidence type="ECO:0000256" key="1">
    <source>
        <dbReference type="ARBA" id="ARBA00004141"/>
    </source>
</evidence>
<feature type="transmembrane region" description="Helical" evidence="7">
    <location>
        <begin position="441"/>
        <end position="463"/>
    </location>
</feature>
<reference evidence="9 10" key="1">
    <citation type="journal article" date="2011" name="Cell">
        <title>Insight into structure and assembly of the nuclear pore complex by utilizing the genome of a eukaryotic thermophile.</title>
        <authorList>
            <person name="Amlacher S."/>
            <person name="Sarges P."/>
            <person name="Flemming D."/>
            <person name="van Noort V."/>
            <person name="Kunze R."/>
            <person name="Devos D.P."/>
            <person name="Arumugam M."/>
            <person name="Bork P."/>
            <person name="Hurt E."/>
        </authorList>
    </citation>
    <scope>NUCLEOTIDE SEQUENCE [LARGE SCALE GENOMIC DNA]</scope>
    <source>
        <strain evidence="10">DSM 1495 / CBS 144.50 / IMI 039719</strain>
    </source>
</reference>
<feature type="transmembrane region" description="Helical" evidence="7">
    <location>
        <begin position="82"/>
        <end position="108"/>
    </location>
</feature>
<feature type="compositionally biased region" description="Basic and acidic residues" evidence="6">
    <location>
        <begin position="31"/>
        <end position="47"/>
    </location>
</feature>
<dbReference type="Proteomes" id="UP000008066">
    <property type="component" value="Unassembled WGS sequence"/>
</dbReference>
<evidence type="ECO:0000313" key="10">
    <source>
        <dbReference type="Proteomes" id="UP000008066"/>
    </source>
</evidence>
<dbReference type="HOGENOM" id="CLU_000960_22_1_1"/>
<feature type="compositionally biased region" description="Basic and acidic residues" evidence="6">
    <location>
        <begin position="791"/>
        <end position="807"/>
    </location>
</feature>
<feature type="compositionally biased region" description="Basic residues" evidence="6">
    <location>
        <begin position="781"/>
        <end position="790"/>
    </location>
</feature>
<evidence type="ECO:0000256" key="6">
    <source>
        <dbReference type="SAM" id="MobiDB-lite"/>
    </source>
</evidence>
<organism evidence="10">
    <name type="scientific">Chaetomium thermophilum (strain DSM 1495 / CBS 144.50 / IMI 039719)</name>
    <name type="common">Thermochaetoides thermophila</name>
    <dbReference type="NCBI Taxonomy" id="759272"/>
    <lineage>
        <taxon>Eukaryota</taxon>
        <taxon>Fungi</taxon>
        <taxon>Dikarya</taxon>
        <taxon>Ascomycota</taxon>
        <taxon>Pezizomycotina</taxon>
        <taxon>Sordariomycetes</taxon>
        <taxon>Sordariomycetidae</taxon>
        <taxon>Sordariales</taxon>
        <taxon>Chaetomiaceae</taxon>
        <taxon>Thermochaetoides</taxon>
    </lineage>
</organism>
<dbReference type="AlphaFoldDB" id="G0S3Q6"/>
<feature type="domain" description="Major facilitator superfamily (MFS) profile" evidence="8">
    <location>
        <begin position="85"/>
        <end position="571"/>
    </location>
</feature>
<feature type="transmembrane region" description="Helical" evidence="7">
    <location>
        <begin position="384"/>
        <end position="401"/>
    </location>
</feature>
<dbReference type="SUPFAM" id="SSF103473">
    <property type="entry name" value="MFS general substrate transporter"/>
    <property type="match status" value="1"/>
</dbReference>
<protein>
    <submittedName>
        <fullName evidence="9">Putative aflatoxin efflux pump protein</fullName>
    </submittedName>
</protein>
<feature type="transmembrane region" description="Helical" evidence="7">
    <location>
        <begin position="175"/>
        <end position="200"/>
    </location>
</feature>
<proteinExistence type="predicted"/>
<dbReference type="GO" id="GO:0005886">
    <property type="term" value="C:plasma membrane"/>
    <property type="evidence" value="ECO:0007669"/>
    <property type="project" value="TreeGrafter"/>
</dbReference>
<feature type="compositionally biased region" description="Low complexity" evidence="6">
    <location>
        <begin position="1"/>
        <end position="19"/>
    </location>
</feature>
<dbReference type="InterPro" id="IPR011701">
    <property type="entry name" value="MFS"/>
</dbReference>
<keyword evidence="4 7" id="KW-1133">Transmembrane helix</keyword>
<feature type="transmembrane region" description="Helical" evidence="7">
    <location>
        <begin position="347"/>
        <end position="372"/>
    </location>
</feature>
<sequence>MAGAARSRSPSSTPASRGGYRAQEAQGAQEVRFEPLNDRPVDIEKQSLSRQPLNGDPGGPGEPGGPPRDETEQLYKPKSLRFWLTLICNFLALFLVAIDRTIIATAVPRISDEFQALGDIGWYGSSYMLTTACAQLLFGRIYKFYDMKWSFLLSIIVFEIGSAICGAAPSSTVFIVGRAIAGLGSAGIFSGCLLIMIPMIPLHRRPAFQGMFGMVFGLASVMGPLIGGGFTGGVTWRWCFWINLPIGAVALIFMIFFWNPPKMPHERVSWIVHIKRLDPLGMFFFMPGTVSLFIAFQWAGTTYEWYEWRIIVLLCVWAACTIAFITVQIAKPETATIPPRVITQRSVAFGTAFTFFLAGSMLMLVYYVPVWFQTVKMVDPIKSGIYTLPLVLSLVVSSILSGGITQKIGYYVPSMIASPSIMSIGEGLLTTLRPDSPPSHWVSFQFLSGFGLGFGMQTSGLAIQTVLPREDVSTGIAINFFVQQLGGAVFTSVGQTILTNLLVSKLSHIPGFNPKAIVGEGATQLTEIAPKEYVPQIIEAYNYACRHIFFAAMGLAFVSFFCALGMEWRSIKKGRNGQGPPGPAKPPGSGGPPEPNPDDPGQDMAGAGAEVIKLRELKNSTPESSSADGVTRSLKSKSSRTSSPEDNEEKARKEAWKEEKRQATIEGRKHGVLAKPPLHPHHSPRASNGTVASVSISSTSMMGGAQGPSRSHSMSRSRSRSRVTNTTDRTNGANTTIISTSHPQQHPPQDRSPTDDRPDPELAGVLKEWVAYEKAQEKKERREKRRTERGRKRERDEDWRWSEKGVWEYDEPEDEKKGRKMGVGGGGG</sequence>
<dbReference type="PANTHER" id="PTHR23501">
    <property type="entry name" value="MAJOR FACILITATOR SUPERFAMILY"/>
    <property type="match status" value="1"/>
</dbReference>
<dbReference type="KEGG" id="cthr:CTHT_0030260"/>
<feature type="compositionally biased region" description="Basic and acidic residues" evidence="6">
    <location>
        <begin position="649"/>
        <end position="669"/>
    </location>
</feature>
<dbReference type="PANTHER" id="PTHR23501:SF201">
    <property type="entry name" value="MFS AFLATOXIN EFFLUX PUMP"/>
    <property type="match status" value="1"/>
</dbReference>
<feature type="region of interest" description="Disordered" evidence="6">
    <location>
        <begin position="573"/>
        <end position="828"/>
    </location>
</feature>
<dbReference type="STRING" id="759272.G0S3Q6"/>
<dbReference type="FunFam" id="1.20.1250.20:FF:000196">
    <property type="entry name" value="MFS toxin efflux pump (AflT)"/>
    <property type="match status" value="1"/>
</dbReference>
<gene>
    <name evidence="9" type="ORF">CTHT_0030260</name>
</gene>
<dbReference type="Gene3D" id="1.20.1250.20">
    <property type="entry name" value="MFS general substrate transporter like domains"/>
    <property type="match status" value="2"/>
</dbReference>
<feature type="transmembrane region" description="Helical" evidence="7">
    <location>
        <begin position="408"/>
        <end position="429"/>
    </location>
</feature>
<evidence type="ECO:0000256" key="4">
    <source>
        <dbReference type="ARBA" id="ARBA00022989"/>
    </source>
</evidence>
<dbReference type="InterPro" id="IPR036259">
    <property type="entry name" value="MFS_trans_sf"/>
</dbReference>
<dbReference type="CDD" id="cd17502">
    <property type="entry name" value="MFS_Azr1_MDR_like"/>
    <property type="match status" value="1"/>
</dbReference>
<feature type="compositionally biased region" description="Pro residues" evidence="6">
    <location>
        <begin position="580"/>
        <end position="595"/>
    </location>
</feature>
<feature type="compositionally biased region" description="Basic and acidic residues" evidence="6">
    <location>
        <begin position="748"/>
        <end position="760"/>
    </location>
</feature>
<feature type="transmembrane region" description="Helical" evidence="7">
    <location>
        <begin position="306"/>
        <end position="327"/>
    </location>
</feature>
<feature type="transmembrane region" description="Helical" evidence="7">
    <location>
        <begin position="548"/>
        <end position="566"/>
    </location>
</feature>
<feature type="transmembrane region" description="Helical" evidence="7">
    <location>
        <begin position="120"/>
        <end position="138"/>
    </location>
</feature>
<dbReference type="EMBL" id="GL988041">
    <property type="protein sequence ID" value="EGS21182.1"/>
    <property type="molecule type" value="Genomic_DNA"/>
</dbReference>
<feature type="compositionally biased region" description="Polar residues" evidence="6">
    <location>
        <begin position="619"/>
        <end position="628"/>
    </location>
</feature>
<evidence type="ECO:0000256" key="5">
    <source>
        <dbReference type="ARBA" id="ARBA00023136"/>
    </source>
</evidence>
<feature type="transmembrane region" description="Helical" evidence="7">
    <location>
        <begin position="212"/>
        <end position="234"/>
    </location>
</feature>
<keyword evidence="5 7" id="KW-0472">Membrane</keyword>
<dbReference type="GeneID" id="18257064"/>
<dbReference type="GO" id="GO:0022857">
    <property type="term" value="F:transmembrane transporter activity"/>
    <property type="evidence" value="ECO:0007669"/>
    <property type="project" value="InterPro"/>
</dbReference>
<keyword evidence="10" id="KW-1185">Reference proteome</keyword>
<dbReference type="Pfam" id="PF07690">
    <property type="entry name" value="MFS_1"/>
    <property type="match status" value="1"/>
</dbReference>
<feature type="compositionally biased region" description="Polar residues" evidence="6">
    <location>
        <begin position="685"/>
        <end position="701"/>
    </location>
</feature>
<feature type="compositionally biased region" description="Polar residues" evidence="6">
    <location>
        <begin position="723"/>
        <end position="744"/>
    </location>
</feature>
<feature type="compositionally biased region" description="Basic and acidic residues" evidence="6">
    <location>
        <begin position="770"/>
        <end position="780"/>
    </location>
</feature>
<dbReference type="eggNOG" id="KOG0254">
    <property type="taxonomic scope" value="Eukaryota"/>
</dbReference>
<feature type="transmembrane region" description="Helical" evidence="7">
    <location>
        <begin position="240"/>
        <end position="259"/>
    </location>
</feature>
<feature type="region of interest" description="Disordered" evidence="6">
    <location>
        <begin position="1"/>
        <end position="71"/>
    </location>
</feature>
<keyword evidence="2" id="KW-0813">Transport</keyword>
<name>G0S3Q6_CHATD</name>
<evidence type="ECO:0000259" key="8">
    <source>
        <dbReference type="PROSITE" id="PS50850"/>
    </source>
</evidence>
<dbReference type="FunFam" id="1.20.1720.10:FF:000012">
    <property type="entry name" value="MFS toxin efflux pump (AflT)"/>
    <property type="match status" value="1"/>
</dbReference>
<keyword evidence="3 7" id="KW-0812">Transmembrane</keyword>
<evidence type="ECO:0000313" key="9">
    <source>
        <dbReference type="EMBL" id="EGS21182.1"/>
    </source>
</evidence>
<comment type="subcellular location">
    <subcellularLocation>
        <location evidence="1">Membrane</location>
        <topology evidence="1">Multi-pass membrane protein</topology>
    </subcellularLocation>
</comment>
<evidence type="ECO:0000256" key="3">
    <source>
        <dbReference type="ARBA" id="ARBA00022692"/>
    </source>
</evidence>
<dbReference type="RefSeq" id="XP_006693478.1">
    <property type="nucleotide sequence ID" value="XM_006693415.1"/>
</dbReference>
<dbReference type="InterPro" id="IPR020846">
    <property type="entry name" value="MFS_dom"/>
</dbReference>